<reference evidence="1 2" key="1">
    <citation type="submission" date="2019-03" db="EMBL/GenBank/DDBJ databases">
        <title>First draft genome of Liparis tanakae, snailfish: a comprehensive survey of snailfish specific genes.</title>
        <authorList>
            <person name="Kim W."/>
            <person name="Song I."/>
            <person name="Jeong J.-H."/>
            <person name="Kim D."/>
            <person name="Kim S."/>
            <person name="Ryu S."/>
            <person name="Song J.Y."/>
            <person name="Lee S.K."/>
        </authorList>
    </citation>
    <scope>NUCLEOTIDE SEQUENCE [LARGE SCALE GENOMIC DNA]</scope>
    <source>
        <tissue evidence="1">Muscle</tissue>
    </source>
</reference>
<dbReference type="Proteomes" id="UP000314294">
    <property type="component" value="Unassembled WGS sequence"/>
</dbReference>
<accession>A0A4Z2FXC8</accession>
<organism evidence="1 2">
    <name type="scientific">Liparis tanakae</name>
    <name type="common">Tanaka's snailfish</name>
    <dbReference type="NCBI Taxonomy" id="230148"/>
    <lineage>
        <taxon>Eukaryota</taxon>
        <taxon>Metazoa</taxon>
        <taxon>Chordata</taxon>
        <taxon>Craniata</taxon>
        <taxon>Vertebrata</taxon>
        <taxon>Euteleostomi</taxon>
        <taxon>Actinopterygii</taxon>
        <taxon>Neopterygii</taxon>
        <taxon>Teleostei</taxon>
        <taxon>Neoteleostei</taxon>
        <taxon>Acanthomorphata</taxon>
        <taxon>Eupercaria</taxon>
        <taxon>Perciformes</taxon>
        <taxon>Cottioidei</taxon>
        <taxon>Cottales</taxon>
        <taxon>Liparidae</taxon>
        <taxon>Liparis</taxon>
    </lineage>
</organism>
<sequence>MNVSLGRVSELKVYISSPELFTCRATDWPLGLSVMKPDVSLVIVSFRVVALPREKIYDSYYKARPEWDRYPGVLTGFSHELEQENNTTVRKMDDK</sequence>
<proteinExistence type="predicted"/>
<gene>
    <name evidence="1" type="ORF">EYF80_044177</name>
</gene>
<evidence type="ECO:0000313" key="2">
    <source>
        <dbReference type="Proteomes" id="UP000314294"/>
    </source>
</evidence>
<evidence type="ECO:0000313" key="1">
    <source>
        <dbReference type="EMBL" id="TNN45631.1"/>
    </source>
</evidence>
<name>A0A4Z2FXC8_9TELE</name>
<keyword evidence="2" id="KW-1185">Reference proteome</keyword>
<dbReference type="AlphaFoldDB" id="A0A4Z2FXC8"/>
<dbReference type="EMBL" id="SRLO01000834">
    <property type="protein sequence ID" value="TNN45631.1"/>
    <property type="molecule type" value="Genomic_DNA"/>
</dbReference>
<comment type="caution">
    <text evidence="1">The sequence shown here is derived from an EMBL/GenBank/DDBJ whole genome shotgun (WGS) entry which is preliminary data.</text>
</comment>
<protein>
    <submittedName>
        <fullName evidence="1">Uncharacterized protein</fullName>
    </submittedName>
</protein>